<protein>
    <recommendedName>
        <fullName evidence="2">DH domain-containing protein</fullName>
    </recommendedName>
</protein>
<reference evidence="3 4" key="1">
    <citation type="submission" date="2016-07" db="EMBL/GenBank/DDBJ databases">
        <title>Pervasive Adenine N6-methylation of Active Genes in Fungi.</title>
        <authorList>
            <consortium name="DOE Joint Genome Institute"/>
            <person name="Mondo S.J."/>
            <person name="Dannebaum R.O."/>
            <person name="Kuo R.C."/>
            <person name="Labutti K."/>
            <person name="Haridas S."/>
            <person name="Kuo A."/>
            <person name="Salamov A."/>
            <person name="Ahrendt S.R."/>
            <person name="Lipzen A."/>
            <person name="Sullivan W."/>
            <person name="Andreopoulos W.B."/>
            <person name="Clum A."/>
            <person name="Lindquist E."/>
            <person name="Daum C."/>
            <person name="Ramamoorthy G.K."/>
            <person name="Gryganskyi A."/>
            <person name="Culley D."/>
            <person name="Magnuson J.K."/>
            <person name="James T.Y."/>
            <person name="O'Malley M.A."/>
            <person name="Stajich J.E."/>
            <person name="Spatafora J.W."/>
            <person name="Visel A."/>
            <person name="Grigoriev I.V."/>
        </authorList>
    </citation>
    <scope>NUCLEOTIDE SEQUENCE [LARGE SCALE GENOMIC DNA]</scope>
    <source>
        <strain evidence="3 4">JEL800</strain>
    </source>
</reference>
<evidence type="ECO:0000313" key="4">
    <source>
        <dbReference type="Proteomes" id="UP000193642"/>
    </source>
</evidence>
<proteinExistence type="predicted"/>
<gene>
    <name evidence="3" type="ORF">BCR33DRAFT_785491</name>
</gene>
<dbReference type="AlphaFoldDB" id="A0A1Y2C9D7"/>
<dbReference type="InterPro" id="IPR000219">
    <property type="entry name" value="DH_dom"/>
</dbReference>
<dbReference type="OrthoDB" id="1716625at2759"/>
<dbReference type="SUPFAM" id="SSF48065">
    <property type="entry name" value="DBL homology domain (DH-domain)"/>
    <property type="match status" value="1"/>
</dbReference>
<dbReference type="STRING" id="329046.A0A1Y2C9D7"/>
<comment type="caution">
    <text evidence="3">The sequence shown here is derived from an EMBL/GenBank/DDBJ whole genome shotgun (WGS) entry which is preliminary data.</text>
</comment>
<sequence>MPSSLKDIALAWAAEILDEIGLDRRAKENTQCARTRRLLNNMRSGIECCKIMNLIQPGLVPSIVEGVHQTATTATDNLASFALANPKGDETFLKNLVQLAVLAHEHGFPSPPSFDLAAAKTALDGPASKTASSYSLTNTTNESPPPLPTSTILRKETTNHPFQNPNPQQQSQNPLPTRPTKPIRRDPHETRHNHRDPDNNTHINKHPPDEVQASSYALSESLLKNLEVLNRRLTQIENIQKQILETRQRGVSHGDESGEGVKSPVKLYPKLPAEIAGAGLPKAELMRLSVIYELIETEADYIRDLGL</sequence>
<feature type="compositionally biased region" description="Low complexity" evidence="1">
    <location>
        <begin position="159"/>
        <end position="175"/>
    </location>
</feature>
<evidence type="ECO:0000256" key="1">
    <source>
        <dbReference type="SAM" id="MobiDB-lite"/>
    </source>
</evidence>
<feature type="compositionally biased region" description="Polar residues" evidence="1">
    <location>
        <begin position="129"/>
        <end position="142"/>
    </location>
</feature>
<evidence type="ECO:0000259" key="2">
    <source>
        <dbReference type="PROSITE" id="PS50010"/>
    </source>
</evidence>
<dbReference type="EMBL" id="MCGO01000024">
    <property type="protein sequence ID" value="ORY43650.1"/>
    <property type="molecule type" value="Genomic_DNA"/>
</dbReference>
<organism evidence="3 4">
    <name type="scientific">Rhizoclosmatium globosum</name>
    <dbReference type="NCBI Taxonomy" id="329046"/>
    <lineage>
        <taxon>Eukaryota</taxon>
        <taxon>Fungi</taxon>
        <taxon>Fungi incertae sedis</taxon>
        <taxon>Chytridiomycota</taxon>
        <taxon>Chytridiomycota incertae sedis</taxon>
        <taxon>Chytridiomycetes</taxon>
        <taxon>Chytridiales</taxon>
        <taxon>Chytriomycetaceae</taxon>
        <taxon>Rhizoclosmatium</taxon>
    </lineage>
</organism>
<feature type="domain" description="DH" evidence="2">
    <location>
        <begin position="286"/>
        <end position="307"/>
    </location>
</feature>
<dbReference type="GO" id="GO:0005085">
    <property type="term" value="F:guanyl-nucleotide exchange factor activity"/>
    <property type="evidence" value="ECO:0007669"/>
    <property type="project" value="InterPro"/>
</dbReference>
<dbReference type="InterPro" id="IPR035899">
    <property type="entry name" value="DBL_dom_sf"/>
</dbReference>
<feature type="region of interest" description="Disordered" evidence="1">
    <location>
        <begin position="126"/>
        <end position="209"/>
    </location>
</feature>
<accession>A0A1Y2C9D7</accession>
<feature type="compositionally biased region" description="Basic and acidic residues" evidence="1">
    <location>
        <begin position="183"/>
        <end position="199"/>
    </location>
</feature>
<dbReference type="PROSITE" id="PS50010">
    <property type="entry name" value="DH_2"/>
    <property type="match status" value="1"/>
</dbReference>
<keyword evidence="4" id="KW-1185">Reference proteome</keyword>
<evidence type="ECO:0000313" key="3">
    <source>
        <dbReference type="EMBL" id="ORY43650.1"/>
    </source>
</evidence>
<dbReference type="Proteomes" id="UP000193642">
    <property type="component" value="Unassembled WGS sequence"/>
</dbReference>
<name>A0A1Y2C9D7_9FUNG</name>